<evidence type="ECO:0000256" key="5">
    <source>
        <dbReference type="ARBA" id="ARBA00023136"/>
    </source>
</evidence>
<organism evidence="8 9">
    <name type="scientific">Stylophora pistillata</name>
    <name type="common">Smooth cauliflower coral</name>
    <dbReference type="NCBI Taxonomy" id="50429"/>
    <lineage>
        <taxon>Eukaryota</taxon>
        <taxon>Metazoa</taxon>
        <taxon>Cnidaria</taxon>
        <taxon>Anthozoa</taxon>
        <taxon>Hexacorallia</taxon>
        <taxon>Scleractinia</taxon>
        <taxon>Astrocoeniina</taxon>
        <taxon>Pocilloporidae</taxon>
        <taxon>Stylophora</taxon>
    </lineage>
</organism>
<evidence type="ECO:0000256" key="6">
    <source>
        <dbReference type="SAM" id="Phobius"/>
    </source>
</evidence>
<dbReference type="InterPro" id="IPR024862">
    <property type="entry name" value="TRPV"/>
</dbReference>
<accession>A0A2B4RB75</accession>
<name>A0A2B4RB75_STYPI</name>
<sequence length="720" mass="84010">MLKVPSDNHGDLLDEEFTTSREFWSKVHEKQNGGLSWGRAMNEVRVERLIHRYNESGELDNEDPALVMLKLWPASKRFKDNPEKLPGLEKLVNQLLGILFESELNSGNRYESFRDREDKTEKTLLHYAAELGFLHVTKALVKRCPPLLVELTRSQLRPHKRAMLPVELALIGESDEVAAYLTRMMWHESVKKLFSPRPDDETTNSKPSLFSLNSIITNIKMKKTVVAVLDKMVNPHWPYLPKRKDTYVSQEEKEGIEGVWKTIPEDPLNYWFHYAILDSDEGGRLPKVLLSGGHKESDNKYFKWRDKSCLHMIAKSNNKEALQHPVVRMLIKTKWKSYGHFFLSLQAGLYVIFLLFLSYSLLYGSTKPDPTHYRGAADLWCGFCEIATLLMVVFYICVEMNQIRIERYSYLSEWITLFDWLGLLLILCVIPLRYTGSKAQWTVASLALLFNFLRIFKFSCVTRTTGLYTKTLAKIIQQDLTRFMAVFVAIFLPFCGSLFLSLHSTNQNQEFSGFGDVLLSGVRALSEQRPFVADYSSFNWLSMLLMLMYMGTVLVILLNILIAQMSTTYIQAKKVARLEYDVDRILQLTRMERFPFLNLRVKYYKEGEWISEKKLAEELLEFSEDRNPWESVEEKLNAIRLLRKEWRPVYELDRVPQLEGIHVIRMVTDIPQFGFFGEPEVVYCSRSNDVHRQLEEHMRQNLRIDEFVKEEFAKNVGRDL</sequence>
<keyword evidence="4 6" id="KW-1133">Transmembrane helix</keyword>
<dbReference type="GO" id="GO:0005262">
    <property type="term" value="F:calcium channel activity"/>
    <property type="evidence" value="ECO:0007669"/>
    <property type="project" value="TreeGrafter"/>
</dbReference>
<feature type="transmembrane region" description="Helical" evidence="6">
    <location>
        <begin position="480"/>
        <end position="502"/>
    </location>
</feature>
<dbReference type="InterPro" id="IPR005821">
    <property type="entry name" value="Ion_trans_dom"/>
</dbReference>
<evidence type="ECO:0000256" key="4">
    <source>
        <dbReference type="ARBA" id="ARBA00022989"/>
    </source>
</evidence>
<keyword evidence="5 6" id="KW-0472">Membrane</keyword>
<comment type="caution">
    <text evidence="8">The sequence shown here is derived from an EMBL/GenBank/DDBJ whole genome shotgun (WGS) entry which is preliminary data.</text>
</comment>
<dbReference type="GO" id="GO:0005886">
    <property type="term" value="C:plasma membrane"/>
    <property type="evidence" value="ECO:0007669"/>
    <property type="project" value="TreeGrafter"/>
</dbReference>
<evidence type="ECO:0000256" key="2">
    <source>
        <dbReference type="ARBA" id="ARBA00022692"/>
    </source>
</evidence>
<evidence type="ECO:0000256" key="3">
    <source>
        <dbReference type="ARBA" id="ARBA00022737"/>
    </source>
</evidence>
<dbReference type="PANTHER" id="PTHR10582">
    <property type="entry name" value="TRANSIENT RECEPTOR POTENTIAL ION CHANNEL PROTEIN"/>
    <property type="match status" value="1"/>
</dbReference>
<feature type="transmembrane region" description="Helical" evidence="6">
    <location>
        <begin position="377"/>
        <end position="398"/>
    </location>
</feature>
<feature type="transmembrane region" description="Helical" evidence="6">
    <location>
        <begin position="410"/>
        <end position="434"/>
    </location>
</feature>
<feature type="transmembrane region" description="Helical" evidence="6">
    <location>
        <begin position="540"/>
        <end position="563"/>
    </location>
</feature>
<proteinExistence type="predicted"/>
<evidence type="ECO:0000313" key="8">
    <source>
        <dbReference type="EMBL" id="PFX14911.1"/>
    </source>
</evidence>
<dbReference type="Pfam" id="PF00520">
    <property type="entry name" value="Ion_trans"/>
    <property type="match status" value="1"/>
</dbReference>
<evidence type="ECO:0000313" key="9">
    <source>
        <dbReference type="Proteomes" id="UP000225706"/>
    </source>
</evidence>
<dbReference type="AlphaFoldDB" id="A0A2B4RB75"/>
<reference evidence="9" key="1">
    <citation type="journal article" date="2017" name="bioRxiv">
        <title>Comparative analysis of the genomes of Stylophora pistillata and Acropora digitifera provides evidence for extensive differences between species of corals.</title>
        <authorList>
            <person name="Voolstra C.R."/>
            <person name="Li Y."/>
            <person name="Liew Y.J."/>
            <person name="Baumgarten S."/>
            <person name="Zoccola D."/>
            <person name="Flot J.-F."/>
            <person name="Tambutte S."/>
            <person name="Allemand D."/>
            <person name="Aranda M."/>
        </authorList>
    </citation>
    <scope>NUCLEOTIDE SEQUENCE [LARGE SCALE GENOMIC DNA]</scope>
</reference>
<dbReference type="Proteomes" id="UP000225706">
    <property type="component" value="Unassembled WGS sequence"/>
</dbReference>
<dbReference type="PANTHER" id="PTHR10582:SF2">
    <property type="entry name" value="INACTIVE"/>
    <property type="match status" value="1"/>
</dbReference>
<dbReference type="GO" id="GO:0098703">
    <property type="term" value="P:calcium ion import across plasma membrane"/>
    <property type="evidence" value="ECO:0007669"/>
    <property type="project" value="TreeGrafter"/>
</dbReference>
<keyword evidence="8" id="KW-0675">Receptor</keyword>
<protein>
    <submittedName>
        <fullName evidence="8">Transient receptor potential cation channel subfamily V member 4</fullName>
    </submittedName>
</protein>
<evidence type="ECO:0000256" key="1">
    <source>
        <dbReference type="ARBA" id="ARBA00004141"/>
    </source>
</evidence>
<evidence type="ECO:0000259" key="7">
    <source>
        <dbReference type="Pfam" id="PF00520"/>
    </source>
</evidence>
<keyword evidence="2 6" id="KW-0812">Transmembrane</keyword>
<comment type="subcellular location">
    <subcellularLocation>
        <location evidence="1">Membrane</location>
        <topology evidence="1">Multi-pass membrane protein</topology>
    </subcellularLocation>
</comment>
<gene>
    <name evidence="8" type="primary">Trpv4</name>
    <name evidence="8" type="ORF">AWC38_SpisGene20900</name>
</gene>
<feature type="domain" description="Ion transport" evidence="7">
    <location>
        <begin position="351"/>
        <end position="574"/>
    </location>
</feature>
<feature type="transmembrane region" description="Helical" evidence="6">
    <location>
        <begin position="338"/>
        <end position="357"/>
    </location>
</feature>
<dbReference type="OrthoDB" id="6080847at2759"/>
<keyword evidence="3" id="KW-0677">Repeat</keyword>
<feature type="transmembrane region" description="Helical" evidence="6">
    <location>
        <begin position="440"/>
        <end position="459"/>
    </location>
</feature>
<dbReference type="EMBL" id="LSMT01000711">
    <property type="protein sequence ID" value="PFX14911.1"/>
    <property type="molecule type" value="Genomic_DNA"/>
</dbReference>
<keyword evidence="9" id="KW-1185">Reference proteome</keyword>